<feature type="compositionally biased region" description="Polar residues" evidence="1">
    <location>
        <begin position="436"/>
        <end position="463"/>
    </location>
</feature>
<feature type="region of interest" description="Disordered" evidence="1">
    <location>
        <begin position="658"/>
        <end position="730"/>
    </location>
</feature>
<feature type="region of interest" description="Disordered" evidence="1">
    <location>
        <begin position="1"/>
        <end position="43"/>
    </location>
</feature>
<name>A0A7S3V486_9STRA</name>
<feature type="region of interest" description="Disordered" evidence="1">
    <location>
        <begin position="354"/>
        <end position="489"/>
    </location>
</feature>
<feature type="compositionally biased region" description="Polar residues" evidence="1">
    <location>
        <begin position="658"/>
        <end position="670"/>
    </location>
</feature>
<dbReference type="AlphaFoldDB" id="A0A7S3V486"/>
<proteinExistence type="predicted"/>
<sequence length="730" mass="79981">MESSRSVCSRRSLSSRRSTRSLRSRSTRRAGNGNNNNSNTSGVLLNGLDELDLRVAALVREKDERTRMINDTFSAAGETSFIDEDDRESLHLEHDRDKEAFLIANIVQMNQQSNRAFASNFNEHDGVHGHDHGYGHNHRGRSARSASRSGRSTSRSGRSVRSTRSVKSKEVREAEIARTVLRQSMSIDDDNVSVVSTYTTDHILAELTDNEDCKSVRSSRSQRSRRSRSSTGHRRASSLLPSPGDISVHTTRRSRSASKSASKSVTTRKVRLKDTDGGIADETQRLYNSFMKNLSREEMQAHDTKVLSNASNVRAEISAGALAQNRNRNANARVNASESMWSLAPFENNLGFAVNQTQPSAPTRSQSSKPALSSSGSNMAMTKSSSRISKTSLTRGFSAPESNSTSYRSGKFDLQPFDPQNTFNSRSEDSVDPLSSRISSSGRRNADTSKSSLISKANASVSTNRRRDERKENGGKLAREKSSTSSTRAGARFTFLDKTNLGRTARSSKIDEGYLASSPVRDSIAIIPRCSPLPTTSKNSYVPQMSGFTSKDKSWKAFGENSFKSEGIHDDFFPDATFPNPFSDHKKQSSDNNSKKVSLNVLNGNDHRREDTVTKHSSNKNKGSYADPFDSSPPAGSDEGSGFGAFEWQGFETSSAFEATSSVGWETATDSPRPRSSPKNTSMTSAWSDTSPAGILDFHSGNIGSEKIGSSKDLPQTDLFSARDETSQWS</sequence>
<reference evidence="2" key="1">
    <citation type="submission" date="2021-01" db="EMBL/GenBank/DDBJ databases">
        <authorList>
            <person name="Corre E."/>
            <person name="Pelletier E."/>
            <person name="Niang G."/>
            <person name="Scheremetjew M."/>
            <person name="Finn R."/>
            <person name="Kale V."/>
            <person name="Holt S."/>
            <person name="Cochrane G."/>
            <person name="Meng A."/>
            <person name="Brown T."/>
            <person name="Cohen L."/>
        </authorList>
    </citation>
    <scope>NUCLEOTIDE SEQUENCE</scope>
    <source>
        <strain evidence="2">MM31A-1</strain>
    </source>
</reference>
<feature type="region of interest" description="Disordered" evidence="1">
    <location>
        <begin position="212"/>
        <end position="271"/>
    </location>
</feature>
<feature type="compositionally biased region" description="Basic and acidic residues" evidence="1">
    <location>
        <begin position="122"/>
        <end position="134"/>
    </location>
</feature>
<feature type="compositionally biased region" description="Polar residues" evidence="1">
    <location>
        <begin position="590"/>
        <end position="603"/>
    </location>
</feature>
<feature type="compositionally biased region" description="Polar residues" evidence="1">
    <location>
        <begin position="354"/>
        <end position="408"/>
    </location>
</feature>
<feature type="compositionally biased region" description="Basic and acidic residues" evidence="1">
    <location>
        <begin position="465"/>
        <end position="482"/>
    </location>
</feature>
<gene>
    <name evidence="2" type="ORF">CDEB00056_LOCUS754</name>
</gene>
<feature type="compositionally biased region" description="Polar residues" evidence="1">
    <location>
        <begin position="677"/>
        <end position="691"/>
    </location>
</feature>
<accession>A0A7S3V486</accession>
<feature type="compositionally biased region" description="Basic and acidic residues" evidence="1">
    <location>
        <begin position="605"/>
        <end position="614"/>
    </location>
</feature>
<feature type="compositionally biased region" description="Low complexity" evidence="1">
    <location>
        <begin position="1"/>
        <end position="12"/>
    </location>
</feature>
<feature type="compositionally biased region" description="Basic residues" evidence="1">
    <location>
        <begin position="220"/>
        <end position="236"/>
    </location>
</feature>
<organism evidence="2">
    <name type="scientific">Chaetoceros debilis</name>
    <dbReference type="NCBI Taxonomy" id="122233"/>
    <lineage>
        <taxon>Eukaryota</taxon>
        <taxon>Sar</taxon>
        <taxon>Stramenopiles</taxon>
        <taxon>Ochrophyta</taxon>
        <taxon>Bacillariophyta</taxon>
        <taxon>Coscinodiscophyceae</taxon>
        <taxon>Chaetocerotophycidae</taxon>
        <taxon>Chaetocerotales</taxon>
        <taxon>Chaetocerotaceae</taxon>
        <taxon>Chaetoceros</taxon>
    </lineage>
</organism>
<feature type="compositionally biased region" description="Basic residues" evidence="1">
    <location>
        <begin position="13"/>
        <end position="28"/>
    </location>
</feature>
<dbReference type="EMBL" id="HBIO01001061">
    <property type="protein sequence ID" value="CAE0455913.1"/>
    <property type="molecule type" value="Transcribed_RNA"/>
</dbReference>
<evidence type="ECO:0000313" key="2">
    <source>
        <dbReference type="EMBL" id="CAE0455913.1"/>
    </source>
</evidence>
<evidence type="ECO:0000256" key="1">
    <source>
        <dbReference type="SAM" id="MobiDB-lite"/>
    </source>
</evidence>
<protein>
    <submittedName>
        <fullName evidence="2">Uncharacterized protein</fullName>
    </submittedName>
</protein>
<feature type="compositionally biased region" description="Low complexity" evidence="1">
    <location>
        <begin position="29"/>
        <end position="43"/>
    </location>
</feature>
<feature type="compositionally biased region" description="Basic and acidic residues" evidence="1">
    <location>
        <begin position="721"/>
        <end position="730"/>
    </location>
</feature>
<feature type="compositionally biased region" description="Low complexity" evidence="1">
    <location>
        <begin position="143"/>
        <end position="165"/>
    </location>
</feature>
<feature type="region of interest" description="Disordered" evidence="1">
    <location>
        <begin position="579"/>
        <end position="645"/>
    </location>
</feature>
<feature type="region of interest" description="Disordered" evidence="1">
    <location>
        <begin position="121"/>
        <end position="172"/>
    </location>
</feature>